<accession>A0A9N9S4U5</accession>
<feature type="compositionally biased region" description="Low complexity" evidence="1">
    <location>
        <begin position="442"/>
        <end position="458"/>
    </location>
</feature>
<evidence type="ECO:0000313" key="3">
    <source>
        <dbReference type="Proteomes" id="UP001153620"/>
    </source>
</evidence>
<feature type="region of interest" description="Disordered" evidence="1">
    <location>
        <begin position="1129"/>
        <end position="1217"/>
    </location>
</feature>
<feature type="region of interest" description="Disordered" evidence="1">
    <location>
        <begin position="209"/>
        <end position="240"/>
    </location>
</feature>
<feature type="compositionally biased region" description="Low complexity" evidence="1">
    <location>
        <begin position="595"/>
        <end position="604"/>
    </location>
</feature>
<feature type="compositionally biased region" description="Polar residues" evidence="1">
    <location>
        <begin position="416"/>
        <end position="425"/>
    </location>
</feature>
<gene>
    <name evidence="2" type="ORF">CHIRRI_LOCUS11809</name>
</gene>
<feature type="compositionally biased region" description="Basic and acidic residues" evidence="1">
    <location>
        <begin position="1533"/>
        <end position="1544"/>
    </location>
</feature>
<feature type="region of interest" description="Disordered" evidence="1">
    <location>
        <begin position="687"/>
        <end position="706"/>
    </location>
</feature>
<name>A0A9N9S4U5_9DIPT</name>
<feature type="compositionally biased region" description="Polar residues" evidence="1">
    <location>
        <begin position="577"/>
        <end position="587"/>
    </location>
</feature>
<feature type="compositionally biased region" description="Basic residues" evidence="1">
    <location>
        <begin position="1197"/>
        <end position="1206"/>
    </location>
</feature>
<sequence>MSRKKSIDITNLPEVPQIPSENSAVSKKSNAIIRIEGNNDQLVTMLTSLKEREELLYENVKSLDSENVEINQAAEMSTNITNKSNNNNNNNNMCEEECRDYIAPLMSRTQATISTLLATKESLDQLDNLHRIIHQLLTVQEQNYQMRKRLKTVKTLNALKEMEIQINSDPEKFMKSNVFLEDGSDMDNEGMIEFEQNIADLETMLAASKSASSKRSASKKQRSKSVISETDDNMMPLKENNRNYPLRRQSAITDFKPKVSKWTKVKAAFKWEKANTLTLNESKSSDAILSPANDSYKNFLKVPSTPAPLSCNSGDSCISTSSGKVLTATSGSQRDVISSAPSSGDENDETTKARNYIRPPSFHDDERRSHSLDGELTFGANTHHSDKTNSNNKNSKSAWSKVKGIVTNRNSRKSIKSTGSGNSRDVSPIEFNSDPFGDRSDSISSPNHSSSSPNNLNLGIPDIDLCPTSDENENRLNDGRPVRNLRQSKKGSKKSKTFPEIESLPEDEAFETSYSRRHLPSPLTIKKDFSETDSIEGSIIITPTIKKLYHHRNLSISDPNSPMKNQEFFSEVDFSSGGDNDFSNSEPLSPLKRGSNNSSQSSRQQYEIMRNYQELQRKINTEFESKQQEWGKMRPLVLQLNNSVPGYLKEDLSLPSTPKNIIDNLLMNEENLSADFKRKLNEWRVKKGHQSMKEPSKKSMSLKSPHTRYEQGLVTLPEFKDLPEEFQKKFNEWKQMKAGGRSPPPYSHQTSVHEKFKRQFSKTDKSSSSHESSMKKTKTSDDKSDAEVFPLDIPLDMEEEIVVQTSEGLMKFKGISRSFTRKLYEWEKAKGIEPASDSSTFAFLHPKYKATINENDNDFENGMKRALSVDSIKPVQSCSQMSHSQPSSLSLNDADNMKEPVEKKTSSNLELFSEVNESFESAAEEPEAVIVEVEDEGCEIISSASPQMQIPIFKFDFASKDLRSSRREELKRAFEDLKMLTRQFYETSLDETIINSIDNMDNMKHLIEASRHLTEHLQRTKLNKKDDKLEIFQITRQLRDSIHRTTSYEYVLPTLNNLSSEINKNLIRLEETLRHLEDESSSHNEYQYQATSSIQNSEDKAIATIKITPTFICNSVKVEDPINNNIAHLKVSSESEMPELSTEDMRSDDRSTKKVTRNSSSSSKRKIRLRRMGSRQNSKTESDSDDEYTLTSETQRKVKRKSSRAKKQPDSDKSFDSFQGEEEVVYVFKIKPGETNEVTTTTIEISDTKHNDSVLISPTENCVELIEVSANDINNTYKNPIVKTKRKIFTPYECNDNEINNNALFISREIESSSGSEKNDKEVNKLETKELNEATSSADISLKLSSQTIEANVNEKTECVRKDLSPSIRLMIEKYHHNIEHKPKSNSNSSSPIWLSPVLDRRVRKQSAEYQFKILKSSSFQEIDVTEENEDEGVPIKSRDDTSEKPFKSEIFIDKNEKQFELIESESTESTENGNNVQEIESNESRLNVIEQLIEQQVPNVSTGAIPKVNRTPHIQVIRSSDYMSDSSCAKESSNKNEELEKPRTPISERALRIKQAKEAFFKSTLTSMTDEQTKWSYRMSQISVGSTDSNSIENMSNSCGVLPTKDSCMDDPENEAKTSSLPRNILPSAAMNQEFEKDSQKHSKFGLSSLATKLRKVKLKRNTKEVQKMNTVPVLCRQSLNLFNESSDSKTLNSNTTNPNHDNVKKSKSLGKF</sequence>
<protein>
    <submittedName>
        <fullName evidence="2">Uncharacterized protein</fullName>
    </submittedName>
</protein>
<feature type="compositionally biased region" description="Basic residues" evidence="1">
    <location>
        <begin position="486"/>
        <end position="496"/>
    </location>
</feature>
<feature type="region of interest" description="Disordered" evidence="1">
    <location>
        <begin position="1519"/>
        <end position="1548"/>
    </location>
</feature>
<feature type="compositionally biased region" description="Basic and acidic residues" evidence="1">
    <location>
        <begin position="687"/>
        <end position="697"/>
    </location>
</feature>
<organism evidence="2 3">
    <name type="scientific">Chironomus riparius</name>
    <dbReference type="NCBI Taxonomy" id="315576"/>
    <lineage>
        <taxon>Eukaryota</taxon>
        <taxon>Metazoa</taxon>
        <taxon>Ecdysozoa</taxon>
        <taxon>Arthropoda</taxon>
        <taxon>Hexapoda</taxon>
        <taxon>Insecta</taxon>
        <taxon>Pterygota</taxon>
        <taxon>Neoptera</taxon>
        <taxon>Endopterygota</taxon>
        <taxon>Diptera</taxon>
        <taxon>Nematocera</taxon>
        <taxon>Chironomoidea</taxon>
        <taxon>Chironomidae</taxon>
        <taxon>Chironominae</taxon>
        <taxon>Chironomus</taxon>
    </lineage>
</organism>
<dbReference type="EMBL" id="OU895879">
    <property type="protein sequence ID" value="CAG9808977.1"/>
    <property type="molecule type" value="Genomic_DNA"/>
</dbReference>
<reference evidence="2" key="2">
    <citation type="submission" date="2022-10" db="EMBL/GenBank/DDBJ databases">
        <authorList>
            <consortium name="ENA_rothamsted_submissions"/>
            <consortium name="culmorum"/>
            <person name="King R."/>
        </authorList>
    </citation>
    <scope>NUCLEOTIDE SEQUENCE</scope>
</reference>
<keyword evidence="3" id="KW-1185">Reference proteome</keyword>
<evidence type="ECO:0000313" key="2">
    <source>
        <dbReference type="EMBL" id="CAG9808977.1"/>
    </source>
</evidence>
<feature type="compositionally biased region" description="Low complexity" evidence="1">
    <location>
        <begin position="388"/>
        <end position="403"/>
    </location>
</feature>
<feature type="compositionally biased region" description="Basic residues" evidence="1">
    <location>
        <begin position="1163"/>
        <end position="1173"/>
    </location>
</feature>
<feature type="region of interest" description="Disordered" evidence="1">
    <location>
        <begin position="571"/>
        <end position="604"/>
    </location>
</feature>
<reference evidence="2" key="1">
    <citation type="submission" date="2022-01" db="EMBL/GenBank/DDBJ databases">
        <authorList>
            <person name="King R."/>
        </authorList>
    </citation>
    <scope>NUCLEOTIDE SEQUENCE</scope>
</reference>
<dbReference type="Proteomes" id="UP001153620">
    <property type="component" value="Chromosome 3"/>
</dbReference>
<feature type="compositionally biased region" description="Basic and acidic residues" evidence="1">
    <location>
        <begin position="361"/>
        <end position="373"/>
    </location>
</feature>
<proteinExistence type="predicted"/>
<feature type="compositionally biased region" description="Basic and acidic residues" evidence="1">
    <location>
        <begin position="1143"/>
        <end position="1152"/>
    </location>
</feature>
<feature type="compositionally biased region" description="Basic and acidic residues" evidence="1">
    <location>
        <begin position="472"/>
        <end position="481"/>
    </location>
</feature>
<evidence type="ECO:0000256" key="1">
    <source>
        <dbReference type="SAM" id="MobiDB-lite"/>
    </source>
</evidence>
<dbReference type="OrthoDB" id="8191083at2759"/>
<feature type="region of interest" description="Disordered" evidence="1">
    <location>
        <begin position="736"/>
        <end position="785"/>
    </location>
</feature>
<feature type="compositionally biased region" description="Basic and acidic residues" evidence="1">
    <location>
        <begin position="761"/>
        <end position="785"/>
    </location>
</feature>
<feature type="region of interest" description="Disordered" evidence="1">
    <location>
        <begin position="328"/>
        <end position="515"/>
    </location>
</feature>
<feature type="region of interest" description="Disordered" evidence="1">
    <location>
        <begin position="1687"/>
        <end position="1714"/>
    </location>
</feature>
<feature type="compositionally biased region" description="Polar residues" evidence="1">
    <location>
        <begin position="1519"/>
        <end position="1530"/>
    </location>
</feature>
<feature type="compositionally biased region" description="Polar residues" evidence="1">
    <location>
        <begin position="328"/>
        <end position="344"/>
    </location>
</feature>
<feature type="compositionally biased region" description="Polar residues" evidence="1">
    <location>
        <begin position="1687"/>
        <end position="1702"/>
    </location>
</feature>
<feature type="region of interest" description="Disordered" evidence="1">
    <location>
        <begin position="1426"/>
        <end position="1445"/>
    </location>
</feature>